<name>A0ABT8BWM1_9VIBR</name>
<keyword evidence="1" id="KW-0732">Signal</keyword>
<proteinExistence type="predicted"/>
<gene>
    <name evidence="2" type="ORF">QWZ16_17595</name>
</gene>
<feature type="signal peptide" evidence="1">
    <location>
        <begin position="1"/>
        <end position="20"/>
    </location>
</feature>
<dbReference type="Proteomes" id="UP001238540">
    <property type="component" value="Unassembled WGS sequence"/>
</dbReference>
<organism evidence="2 3">
    <name type="scientific">Vibrio ostreicida</name>
    <dbReference type="NCBI Taxonomy" id="526588"/>
    <lineage>
        <taxon>Bacteria</taxon>
        <taxon>Pseudomonadati</taxon>
        <taxon>Pseudomonadota</taxon>
        <taxon>Gammaproteobacteria</taxon>
        <taxon>Vibrionales</taxon>
        <taxon>Vibrionaceae</taxon>
        <taxon>Vibrio</taxon>
    </lineage>
</organism>
<accession>A0ABT8BWM1</accession>
<sequence>MKMTTTLLAALLLASTGAIANTTALTDQENQIIEKAAILDMRGCAVASLEELRNPERRAALNGLFQSMNMELQSIGYESAGSELPSSEQMASAILAMCKAKY</sequence>
<comment type="caution">
    <text evidence="2">The sequence shown here is derived from an EMBL/GenBank/DDBJ whole genome shotgun (WGS) entry which is preliminary data.</text>
</comment>
<keyword evidence="3" id="KW-1185">Reference proteome</keyword>
<evidence type="ECO:0000313" key="3">
    <source>
        <dbReference type="Proteomes" id="UP001238540"/>
    </source>
</evidence>
<feature type="chain" id="PRO_5045251342" evidence="1">
    <location>
        <begin position="21"/>
        <end position="102"/>
    </location>
</feature>
<dbReference type="RefSeq" id="WP_076590730.1">
    <property type="nucleotide sequence ID" value="NZ_JABEYA020000005.1"/>
</dbReference>
<protein>
    <submittedName>
        <fullName evidence="2">Uncharacterized protein</fullName>
    </submittedName>
</protein>
<evidence type="ECO:0000256" key="1">
    <source>
        <dbReference type="SAM" id="SignalP"/>
    </source>
</evidence>
<dbReference type="EMBL" id="JAUFQC010000027">
    <property type="protein sequence ID" value="MDN3611416.1"/>
    <property type="molecule type" value="Genomic_DNA"/>
</dbReference>
<reference evidence="3" key="1">
    <citation type="journal article" date="2019" name="Int. J. Syst. Evol. Microbiol.">
        <title>The Global Catalogue of Microorganisms (GCM) 10K type strain sequencing project: providing services to taxonomists for standard genome sequencing and annotation.</title>
        <authorList>
            <consortium name="The Broad Institute Genomics Platform"/>
            <consortium name="The Broad Institute Genome Sequencing Center for Infectious Disease"/>
            <person name="Wu L."/>
            <person name="Ma J."/>
        </authorList>
    </citation>
    <scope>NUCLEOTIDE SEQUENCE [LARGE SCALE GENOMIC DNA]</scope>
    <source>
        <strain evidence="3">CECT 7398</strain>
    </source>
</reference>
<evidence type="ECO:0000313" key="2">
    <source>
        <dbReference type="EMBL" id="MDN3611416.1"/>
    </source>
</evidence>